<evidence type="ECO:0000313" key="2">
    <source>
        <dbReference type="EMBL" id="KAK9680641.1"/>
    </source>
</evidence>
<proteinExistence type="predicted"/>
<dbReference type="EMBL" id="JASPKY010000881">
    <property type="protein sequence ID" value="KAK9680641.1"/>
    <property type="molecule type" value="Genomic_DNA"/>
</dbReference>
<dbReference type="EMBL" id="JASPKY010000881">
    <property type="protein sequence ID" value="KAK9680604.1"/>
    <property type="molecule type" value="Genomic_DNA"/>
</dbReference>
<dbReference type="Proteomes" id="UP001458880">
    <property type="component" value="Unassembled WGS sequence"/>
</dbReference>
<accession>A0AAW1HV60</accession>
<gene>
    <name evidence="2" type="ORF">QE152_g38899</name>
    <name evidence="1" type="ORF">QE152_g38982</name>
</gene>
<evidence type="ECO:0000313" key="3">
    <source>
        <dbReference type="Proteomes" id="UP001458880"/>
    </source>
</evidence>
<organism evidence="1 3">
    <name type="scientific">Popillia japonica</name>
    <name type="common">Japanese beetle</name>
    <dbReference type="NCBI Taxonomy" id="7064"/>
    <lineage>
        <taxon>Eukaryota</taxon>
        <taxon>Metazoa</taxon>
        <taxon>Ecdysozoa</taxon>
        <taxon>Arthropoda</taxon>
        <taxon>Hexapoda</taxon>
        <taxon>Insecta</taxon>
        <taxon>Pterygota</taxon>
        <taxon>Neoptera</taxon>
        <taxon>Endopterygota</taxon>
        <taxon>Coleoptera</taxon>
        <taxon>Polyphaga</taxon>
        <taxon>Scarabaeiformia</taxon>
        <taxon>Scarabaeidae</taxon>
        <taxon>Rutelinae</taxon>
        <taxon>Popillia</taxon>
    </lineage>
</organism>
<sequence>MKEHNLNERIKVKLTPLGVDIYYHSFDRVRNAVPSINGMPKIDEDGFTEFSMWDFIHLYGEHIGIGKKEVLKDCCIYLEDKRADVINFKFEADDITPETLKELREKQPWTISPNCRCAFEPIYYPNGGTLTASRVSGEIKADKPSGKVYIAALTTKVNGNSETTNGGVFTTKEKAVECIKGRGFTLLSPYGSYHNPVKMTISIKNLNWGQSFEILERHSLNDPKSEEYKKLWDEAVWGQGSAWYRIEEHYVDLEE</sequence>
<evidence type="ECO:0000313" key="1">
    <source>
        <dbReference type="EMBL" id="KAK9680604.1"/>
    </source>
</evidence>
<reference evidence="1" key="1">
    <citation type="submission" date="2023-05" db="EMBL/GenBank/DDBJ databases">
        <authorList>
            <person name="Nardi F."/>
            <person name="Carapelli A."/>
            <person name="Cucini C."/>
        </authorList>
    </citation>
    <scope>NUCLEOTIDE SEQUENCE</scope>
    <source>
        <strain evidence="1">DMR45628</strain>
        <tissue evidence="1">Testes</tissue>
    </source>
</reference>
<protein>
    <submittedName>
        <fullName evidence="1">Uncharacterized protein</fullName>
    </submittedName>
</protein>
<name>A0AAW1HV60_POPJA</name>
<keyword evidence="3" id="KW-1185">Reference proteome</keyword>
<reference evidence="1 3" key="2">
    <citation type="journal article" date="2024" name="BMC Genomics">
        <title>De novo assembly and annotation of Popillia japonica's genome with initial clues to its potential as an invasive pest.</title>
        <authorList>
            <person name="Cucini C."/>
            <person name="Boschi S."/>
            <person name="Funari R."/>
            <person name="Cardaioli E."/>
            <person name="Iannotti N."/>
            <person name="Marturano G."/>
            <person name="Paoli F."/>
            <person name="Bruttini M."/>
            <person name="Carapelli A."/>
            <person name="Frati F."/>
            <person name="Nardi F."/>
        </authorList>
    </citation>
    <scope>NUCLEOTIDE SEQUENCE [LARGE SCALE GENOMIC DNA]</scope>
    <source>
        <strain evidence="1">DMR45628</strain>
    </source>
</reference>
<comment type="caution">
    <text evidence="1">The sequence shown here is derived from an EMBL/GenBank/DDBJ whole genome shotgun (WGS) entry which is preliminary data.</text>
</comment>
<dbReference type="AlphaFoldDB" id="A0AAW1HV60"/>